<dbReference type="Pfam" id="PF01941">
    <property type="entry name" value="AdoMet_Synthase"/>
    <property type="match status" value="1"/>
</dbReference>
<dbReference type="RefSeq" id="WP_069699510.1">
    <property type="nucleotide sequence ID" value="NZ_JAGGMA010000013.1"/>
</dbReference>
<evidence type="ECO:0000256" key="1">
    <source>
        <dbReference type="ARBA" id="ARBA00006892"/>
    </source>
</evidence>
<reference evidence="2 3" key="1">
    <citation type="submission" date="2016-09" db="EMBL/GenBank/DDBJ databases">
        <authorList>
            <person name="Capua I."/>
            <person name="De Benedictis P."/>
            <person name="Joannis T."/>
            <person name="Lombin L.H."/>
            <person name="Cattoli G."/>
        </authorList>
    </citation>
    <scope>NUCLEOTIDE SEQUENCE [LARGE SCALE GENOMIC DNA]</scope>
    <source>
        <strain evidence="2 3">LMG 25899</strain>
    </source>
</reference>
<dbReference type="PANTHER" id="PTHR36697">
    <property type="entry name" value="S-ADENOSYLMETHIONINE SYNTHASE"/>
    <property type="match status" value="1"/>
</dbReference>
<evidence type="ECO:0000313" key="3">
    <source>
        <dbReference type="Proteomes" id="UP000095256"/>
    </source>
</evidence>
<dbReference type="Gene3D" id="3.30.300.10">
    <property type="match status" value="1"/>
</dbReference>
<comment type="similarity">
    <text evidence="1">Belongs to the AdoMet synthetase 2 family.</text>
</comment>
<dbReference type="Proteomes" id="UP000095256">
    <property type="component" value="Unassembled WGS sequence"/>
</dbReference>
<dbReference type="PANTHER" id="PTHR36697:SF1">
    <property type="entry name" value="S-ADENOSYLMETHIONINE SYNTHASE"/>
    <property type="match status" value="1"/>
</dbReference>
<protein>
    <submittedName>
        <fullName evidence="2">S-adenosylmethionine synthetase</fullName>
    </submittedName>
</protein>
<organism evidence="2 3">
    <name type="scientific">Enterococcus rivorum</name>
    <dbReference type="NCBI Taxonomy" id="762845"/>
    <lineage>
        <taxon>Bacteria</taxon>
        <taxon>Bacillati</taxon>
        <taxon>Bacillota</taxon>
        <taxon>Bacilli</taxon>
        <taxon>Lactobacillales</taxon>
        <taxon>Enterococcaceae</taxon>
        <taxon>Enterococcus</taxon>
    </lineage>
</organism>
<accession>A0A1E5KU92</accession>
<gene>
    <name evidence="2" type="ORF">BCR26_04200</name>
</gene>
<name>A0A1E5KU92_9ENTE</name>
<comment type="caution">
    <text evidence="2">The sequence shown here is derived from an EMBL/GenBank/DDBJ whole genome shotgun (WGS) entry which is preliminary data.</text>
</comment>
<dbReference type="InterPro" id="IPR042543">
    <property type="entry name" value="AdoMet_synthase_2"/>
</dbReference>
<dbReference type="InterPro" id="IPR042544">
    <property type="entry name" value="AdoMet_synthase_3"/>
</dbReference>
<dbReference type="EMBL" id="MIEK01000045">
    <property type="protein sequence ID" value="OEH81455.1"/>
    <property type="molecule type" value="Genomic_DNA"/>
</dbReference>
<dbReference type="Gene3D" id="3.30.300.340">
    <property type="entry name" value="S-adenosylmethionine synthetase, N-terminal domain"/>
    <property type="match status" value="1"/>
</dbReference>
<dbReference type="InterPro" id="IPR027790">
    <property type="entry name" value="AdoMet_synthase_2_family"/>
</dbReference>
<dbReference type="Gene3D" id="3.30.300.280">
    <property type="entry name" value="S-adenosylmethionine synthetase, C-terminal domain"/>
    <property type="match status" value="1"/>
</dbReference>
<keyword evidence="3" id="KW-1185">Reference proteome</keyword>
<dbReference type="AlphaFoldDB" id="A0A1E5KU92"/>
<dbReference type="OrthoDB" id="9770738at2"/>
<dbReference type="STRING" id="762845.BCR26_04200"/>
<proteinExistence type="inferred from homology"/>
<evidence type="ECO:0000313" key="2">
    <source>
        <dbReference type="EMBL" id="OEH81455.1"/>
    </source>
</evidence>
<sequence>MNIFIKRNENETVENFEFELVERKGVGHPDTICDAIAETASKNYSKFCVENFGNPAHHWFDKVMLIGGEANVDFKNGNIEKPYTIIFAGKVSYSVGEVKIPLEKILFESCVEVLENVLTGFDRHSHLVIENKLVDYQGAGRKDSRYKPSDISKLPKLDNEHLVSNDTNLLSAYAPLSTLENIVLKTEQYINGKAFKTRNPDTGWDVKVFGTRTGDEYNLLVNMPFLAKDISSIEEYFFRKKEILAELQDFLDKNYAVKIDLMMNATDRNGRAYLTALGSVADTGDVGVVGRGNRYNGLITPMRPMSIEAPAGKNSVDHTGKLYGILANDLAHGIFEKYKVPVEVHIYTAKETRLNNPDKVIMKLNNINLNSEVINDIEEYVQEKVRNVGDISRKLIFEGITMW</sequence>